<proteinExistence type="predicted"/>
<evidence type="ECO:0000313" key="3">
    <source>
        <dbReference type="Proteomes" id="UP000288351"/>
    </source>
</evidence>
<name>A0A401QWA0_STRNR</name>
<sequence length="133" mass="14560">MSGAPRRKGPPPWRAVRSRTCIPLASARACRGRGRPGRGALRPPRGHGRTCPEIAARHRHSLRCGVRRARATAIRPGTRLARLPGTVLVTHRATAHEAARRSLWIRVLFSIAVTHLVLAFLALVVYLGRHAGI</sequence>
<dbReference type="InterPro" id="IPR046129">
    <property type="entry name" value="DUF6126"/>
</dbReference>
<evidence type="ECO:0000256" key="1">
    <source>
        <dbReference type="SAM" id="Phobius"/>
    </source>
</evidence>
<evidence type="ECO:0000313" key="2">
    <source>
        <dbReference type="EMBL" id="GCB89667.1"/>
    </source>
</evidence>
<dbReference type="RefSeq" id="WP_020929420.1">
    <property type="nucleotide sequence ID" value="NZ_BHXC01000006.1"/>
</dbReference>
<feature type="transmembrane region" description="Helical" evidence="1">
    <location>
        <begin position="103"/>
        <end position="127"/>
    </location>
</feature>
<dbReference type="EMBL" id="BHXC01000006">
    <property type="protein sequence ID" value="GCB89667.1"/>
    <property type="molecule type" value="Genomic_DNA"/>
</dbReference>
<dbReference type="AlphaFoldDB" id="A0A401QWA0"/>
<protein>
    <submittedName>
        <fullName evidence="2">Uncharacterized protein</fullName>
    </submittedName>
</protein>
<keyword evidence="1" id="KW-0812">Transmembrane</keyword>
<organism evidence="2 3">
    <name type="scientific">Streptomyces noursei</name>
    <name type="common">Streptomyces albulus</name>
    <dbReference type="NCBI Taxonomy" id="1971"/>
    <lineage>
        <taxon>Bacteria</taxon>
        <taxon>Bacillati</taxon>
        <taxon>Actinomycetota</taxon>
        <taxon>Actinomycetes</taxon>
        <taxon>Kitasatosporales</taxon>
        <taxon>Streptomycetaceae</taxon>
        <taxon>Streptomyces</taxon>
    </lineage>
</organism>
<accession>A0A401QWA0</accession>
<reference evidence="2 3" key="1">
    <citation type="journal article" date="2019" name="Microbiol. Resour. Announc.">
        <title>Draft Genome Sequence of the Most Traditional epsilon-Poly-l-Lysine Producer, Streptomyces albulus NBRC14147.</title>
        <authorList>
            <person name="Yamanaka K."/>
            <person name="Hamano Y."/>
        </authorList>
    </citation>
    <scope>NUCLEOTIDE SEQUENCE [LARGE SCALE GENOMIC DNA]</scope>
    <source>
        <strain evidence="2 3">NBRC 14147</strain>
    </source>
</reference>
<keyword evidence="1" id="KW-0472">Membrane</keyword>
<keyword evidence="1" id="KW-1133">Transmembrane helix</keyword>
<comment type="caution">
    <text evidence="2">The sequence shown here is derived from an EMBL/GenBank/DDBJ whole genome shotgun (WGS) entry which is preliminary data.</text>
</comment>
<gene>
    <name evidence="2" type="ORF">SALB_02355</name>
</gene>
<dbReference type="Pfam" id="PF19621">
    <property type="entry name" value="DUF6126"/>
    <property type="match status" value="1"/>
</dbReference>
<dbReference type="Proteomes" id="UP000288351">
    <property type="component" value="Unassembled WGS sequence"/>
</dbReference>